<name>A0A9W6GMR2_9FUSO</name>
<dbReference type="SUPFAM" id="SSF46785">
    <property type="entry name" value="Winged helix' DNA-binding domain"/>
    <property type="match status" value="1"/>
</dbReference>
<dbReference type="InterPro" id="IPR000835">
    <property type="entry name" value="HTH_MarR-typ"/>
</dbReference>
<gene>
    <name evidence="5" type="primary">yybA</name>
    <name evidence="5" type="ORF">PM10SUCC1_26710</name>
</gene>
<dbReference type="Pfam" id="PF01047">
    <property type="entry name" value="MarR"/>
    <property type="match status" value="1"/>
</dbReference>
<dbReference type="PROSITE" id="PS50995">
    <property type="entry name" value="HTH_MARR_2"/>
    <property type="match status" value="1"/>
</dbReference>
<dbReference type="EMBL" id="BSDY01000013">
    <property type="protein sequence ID" value="GLI57157.1"/>
    <property type="molecule type" value="Genomic_DNA"/>
</dbReference>
<proteinExistence type="predicted"/>
<dbReference type="PROSITE" id="PS01117">
    <property type="entry name" value="HTH_MARR_1"/>
    <property type="match status" value="1"/>
</dbReference>
<keyword evidence="1" id="KW-0805">Transcription regulation</keyword>
<dbReference type="PRINTS" id="PR00598">
    <property type="entry name" value="HTHMARR"/>
</dbReference>
<evidence type="ECO:0000256" key="2">
    <source>
        <dbReference type="ARBA" id="ARBA00023125"/>
    </source>
</evidence>
<comment type="caution">
    <text evidence="5">The sequence shown here is derived from an EMBL/GenBank/DDBJ whole genome shotgun (WGS) entry which is preliminary data.</text>
</comment>
<dbReference type="InterPro" id="IPR036388">
    <property type="entry name" value="WH-like_DNA-bd_sf"/>
</dbReference>
<dbReference type="RefSeq" id="WP_281836624.1">
    <property type="nucleotide sequence ID" value="NZ_BSDY01000013.1"/>
</dbReference>
<accession>A0A9W6GMR2</accession>
<dbReference type="PANTHER" id="PTHR42756:SF2">
    <property type="entry name" value="MARR FAMILY REGULATORY PROTEIN"/>
    <property type="match status" value="1"/>
</dbReference>
<keyword evidence="3" id="KW-0804">Transcription</keyword>
<dbReference type="InterPro" id="IPR036390">
    <property type="entry name" value="WH_DNA-bd_sf"/>
</dbReference>
<evidence type="ECO:0000259" key="4">
    <source>
        <dbReference type="PROSITE" id="PS50995"/>
    </source>
</evidence>
<evidence type="ECO:0000256" key="1">
    <source>
        <dbReference type="ARBA" id="ARBA00023015"/>
    </source>
</evidence>
<organism evidence="5 6">
    <name type="scientific">Propionigenium maris DSM 9537</name>
    <dbReference type="NCBI Taxonomy" id="1123000"/>
    <lineage>
        <taxon>Bacteria</taxon>
        <taxon>Fusobacteriati</taxon>
        <taxon>Fusobacteriota</taxon>
        <taxon>Fusobacteriia</taxon>
        <taxon>Fusobacteriales</taxon>
        <taxon>Fusobacteriaceae</taxon>
        <taxon>Propionigenium</taxon>
    </lineage>
</organism>
<dbReference type="InterPro" id="IPR023187">
    <property type="entry name" value="Tscrpt_reg_MarR-type_CS"/>
</dbReference>
<protein>
    <submittedName>
        <fullName evidence="5">HTH-type transcriptional regulator YybA</fullName>
    </submittedName>
</protein>
<reference evidence="5" key="1">
    <citation type="submission" date="2022-12" db="EMBL/GenBank/DDBJ databases">
        <title>Reference genome sequencing for broad-spectrum identification of bacterial and archaeal isolates by mass spectrometry.</title>
        <authorList>
            <person name="Sekiguchi Y."/>
            <person name="Tourlousse D.M."/>
        </authorList>
    </citation>
    <scope>NUCLEOTIDE SEQUENCE</scope>
    <source>
        <strain evidence="5">10succ1</strain>
    </source>
</reference>
<evidence type="ECO:0000313" key="6">
    <source>
        <dbReference type="Proteomes" id="UP001144471"/>
    </source>
</evidence>
<dbReference type="SMART" id="SM00347">
    <property type="entry name" value="HTH_MARR"/>
    <property type="match status" value="1"/>
</dbReference>
<feature type="domain" description="HTH marR-type" evidence="4">
    <location>
        <begin position="1"/>
        <end position="133"/>
    </location>
</feature>
<dbReference type="GO" id="GO:0003700">
    <property type="term" value="F:DNA-binding transcription factor activity"/>
    <property type="evidence" value="ECO:0007669"/>
    <property type="project" value="InterPro"/>
</dbReference>
<evidence type="ECO:0000256" key="3">
    <source>
        <dbReference type="ARBA" id="ARBA00023163"/>
    </source>
</evidence>
<dbReference type="PANTHER" id="PTHR42756">
    <property type="entry name" value="TRANSCRIPTIONAL REGULATOR, MARR"/>
    <property type="match status" value="1"/>
</dbReference>
<keyword evidence="2" id="KW-0238">DNA-binding</keyword>
<keyword evidence="6" id="KW-1185">Reference proteome</keyword>
<dbReference type="Gene3D" id="1.10.10.10">
    <property type="entry name" value="Winged helix-like DNA-binding domain superfamily/Winged helix DNA-binding domain"/>
    <property type="match status" value="1"/>
</dbReference>
<dbReference type="AlphaFoldDB" id="A0A9W6GMR2"/>
<dbReference type="GO" id="GO:0003677">
    <property type="term" value="F:DNA binding"/>
    <property type="evidence" value="ECO:0007669"/>
    <property type="project" value="UniProtKB-KW"/>
</dbReference>
<dbReference type="Proteomes" id="UP001144471">
    <property type="component" value="Unassembled WGS sequence"/>
</dbReference>
<evidence type="ECO:0000313" key="5">
    <source>
        <dbReference type="EMBL" id="GLI57157.1"/>
    </source>
</evidence>
<sequence>MKEILREIGMIGRCCATISDIEFKEINLAKGQYLYLVRIYENPGIIQERVAAMLKVDRSTAAKAIKKLVEGGLVERVKEEGNKKELKLYCTPKGRKIYPFLEREEEHSVRVATEGMTQKEMRLAFDLLHRIRKNIEREWEDIKKGNPRRY</sequence>